<dbReference type="SUPFAM" id="SSF46938">
    <property type="entry name" value="CRAL/TRIO N-terminal domain"/>
    <property type="match status" value="1"/>
</dbReference>
<dbReference type="GO" id="GO:0016020">
    <property type="term" value="C:membrane"/>
    <property type="evidence" value="ECO:0007669"/>
    <property type="project" value="TreeGrafter"/>
</dbReference>
<feature type="domain" description="CRAL-TRIO" evidence="1">
    <location>
        <begin position="103"/>
        <end position="266"/>
    </location>
</feature>
<dbReference type="GO" id="GO:1902936">
    <property type="term" value="F:phosphatidylinositol bisphosphate binding"/>
    <property type="evidence" value="ECO:0007669"/>
    <property type="project" value="TreeGrafter"/>
</dbReference>
<organism evidence="2 3">
    <name type="scientific">Cyphomyrmex costatus</name>
    <dbReference type="NCBI Taxonomy" id="456900"/>
    <lineage>
        <taxon>Eukaryota</taxon>
        <taxon>Metazoa</taxon>
        <taxon>Ecdysozoa</taxon>
        <taxon>Arthropoda</taxon>
        <taxon>Hexapoda</taxon>
        <taxon>Insecta</taxon>
        <taxon>Pterygota</taxon>
        <taxon>Neoptera</taxon>
        <taxon>Endopterygota</taxon>
        <taxon>Hymenoptera</taxon>
        <taxon>Apocrita</taxon>
        <taxon>Aculeata</taxon>
        <taxon>Formicoidea</taxon>
        <taxon>Formicidae</taxon>
        <taxon>Myrmicinae</taxon>
        <taxon>Cyphomyrmex</taxon>
    </lineage>
</organism>
<dbReference type="AlphaFoldDB" id="A0A151IM35"/>
<dbReference type="Gene3D" id="1.20.5.1200">
    <property type="entry name" value="Alpha-tocopherol transfer"/>
    <property type="match status" value="1"/>
</dbReference>
<dbReference type="PROSITE" id="PS50191">
    <property type="entry name" value="CRAL_TRIO"/>
    <property type="match status" value="1"/>
</dbReference>
<dbReference type="PRINTS" id="PR00180">
    <property type="entry name" value="CRETINALDHBP"/>
</dbReference>
<dbReference type="Proteomes" id="UP000078542">
    <property type="component" value="Unassembled WGS sequence"/>
</dbReference>
<dbReference type="InterPro" id="IPR001251">
    <property type="entry name" value="CRAL-TRIO_dom"/>
</dbReference>
<dbReference type="Pfam" id="PF00650">
    <property type="entry name" value="CRAL_TRIO"/>
    <property type="match status" value="1"/>
</dbReference>
<dbReference type="InterPro" id="IPR036273">
    <property type="entry name" value="CRAL/TRIO_N_dom_sf"/>
</dbReference>
<dbReference type="Gene3D" id="1.10.8.20">
    <property type="entry name" value="N-terminal domain of phosphatidylinositol transfer protein sec14p"/>
    <property type="match status" value="1"/>
</dbReference>
<evidence type="ECO:0000259" key="1">
    <source>
        <dbReference type="PROSITE" id="PS50191"/>
    </source>
</evidence>
<gene>
    <name evidence="2" type="ORF">ALC62_03305</name>
</gene>
<sequence>MANMSSYDDSIKSYALHGLTSEDKKYAATYLNETDETRKSAIEEIKRWIEESDDLHDRLDDFLILRFLRVSKFDLEKTKIRIRNFLKQRFDLPEWFTNTDPLQPELQEILDLGTLLPLRKPDNQGRIIYIVRGTVHDPRIHKISNIFKISRMAMDIAMKYYPVGSVYGYMIFSDVSNITLGHITQLRPYVIMNYVRAMQNCYPGRIQSMTIFNAPVIFDIVTRIFKTFMTQKLKSRFNVYSSQNCFKDIPANILPVEYGGTDGTIQELTDYWKKLIEENREWLLTDDNNDKITILRR</sequence>
<dbReference type="InterPro" id="IPR011074">
    <property type="entry name" value="CRAL/TRIO_N_dom"/>
</dbReference>
<evidence type="ECO:0000313" key="3">
    <source>
        <dbReference type="Proteomes" id="UP000078542"/>
    </source>
</evidence>
<protein>
    <submittedName>
        <fullName evidence="2">Alpha-tocopherol transfer protein-like protein</fullName>
    </submittedName>
</protein>
<reference evidence="2 3" key="1">
    <citation type="submission" date="2016-03" db="EMBL/GenBank/DDBJ databases">
        <title>Cyphomyrmex costatus WGS genome.</title>
        <authorList>
            <person name="Nygaard S."/>
            <person name="Hu H."/>
            <person name="Boomsma J."/>
            <person name="Zhang G."/>
        </authorList>
    </citation>
    <scope>NUCLEOTIDE SEQUENCE [LARGE SCALE GENOMIC DNA]</scope>
    <source>
        <strain evidence="2">MS0001</strain>
        <tissue evidence="2">Whole body</tissue>
    </source>
</reference>
<proteinExistence type="predicted"/>
<keyword evidence="3" id="KW-1185">Reference proteome</keyword>
<dbReference type="Gene3D" id="3.40.525.10">
    <property type="entry name" value="CRAL-TRIO lipid binding domain"/>
    <property type="match status" value="1"/>
</dbReference>
<dbReference type="STRING" id="456900.A0A151IM35"/>
<evidence type="ECO:0000313" key="2">
    <source>
        <dbReference type="EMBL" id="KYN05826.1"/>
    </source>
</evidence>
<accession>A0A151IM35</accession>
<dbReference type="SMART" id="SM00516">
    <property type="entry name" value="SEC14"/>
    <property type="match status" value="1"/>
</dbReference>
<dbReference type="SUPFAM" id="SSF52087">
    <property type="entry name" value="CRAL/TRIO domain"/>
    <property type="match status" value="1"/>
</dbReference>
<dbReference type="CDD" id="cd00170">
    <property type="entry name" value="SEC14"/>
    <property type="match status" value="1"/>
</dbReference>
<name>A0A151IM35_9HYME</name>
<dbReference type="InterPro" id="IPR036865">
    <property type="entry name" value="CRAL-TRIO_dom_sf"/>
</dbReference>
<dbReference type="EMBL" id="KQ977104">
    <property type="protein sequence ID" value="KYN05826.1"/>
    <property type="molecule type" value="Genomic_DNA"/>
</dbReference>
<dbReference type="PANTHER" id="PTHR10174">
    <property type="entry name" value="ALPHA-TOCOPHEROL TRANSFER PROTEIN-RELATED"/>
    <property type="match status" value="1"/>
</dbReference>
<dbReference type="SMART" id="SM01100">
    <property type="entry name" value="CRAL_TRIO_N"/>
    <property type="match status" value="1"/>
</dbReference>
<dbReference type="PANTHER" id="PTHR10174:SF224">
    <property type="entry name" value="RETINOL-BINDING PROTEIN PINTA"/>
    <property type="match status" value="1"/>
</dbReference>